<proteinExistence type="predicted"/>
<gene>
    <name evidence="2" type="ORF">ALP33_102065</name>
</gene>
<dbReference type="InterPro" id="IPR002125">
    <property type="entry name" value="CMP_dCMP_dom"/>
</dbReference>
<name>A0AB37R6S5_PSEAV</name>
<dbReference type="Proteomes" id="UP000271817">
    <property type="component" value="Unassembled WGS sequence"/>
</dbReference>
<dbReference type="SUPFAM" id="SSF53927">
    <property type="entry name" value="Cytidine deaminase-like"/>
    <property type="match status" value="1"/>
</dbReference>
<reference evidence="2 3" key="1">
    <citation type="submission" date="2018-08" db="EMBL/GenBank/DDBJ databases">
        <title>Recombination of ecologically and evolutionarily significant loci maintains genetic cohesion in the Pseudomonas syringae species complex.</title>
        <authorList>
            <person name="Dillon M."/>
            <person name="Thakur S."/>
            <person name="Almeida R.N.D."/>
            <person name="Weir B.S."/>
            <person name="Guttman D.S."/>
        </authorList>
    </citation>
    <scope>NUCLEOTIDE SEQUENCE [LARGE SCALE GENOMIC DNA]</scope>
    <source>
        <strain evidence="2 3">ICMP 3402</strain>
    </source>
</reference>
<organism evidence="2 3">
    <name type="scientific">Pseudomonas amygdali pv. lachrymans</name>
    <name type="common">Pseudomonas syringae pv. lachrymans</name>
    <dbReference type="NCBI Taxonomy" id="53707"/>
    <lineage>
        <taxon>Bacteria</taxon>
        <taxon>Pseudomonadati</taxon>
        <taxon>Pseudomonadota</taxon>
        <taxon>Gammaproteobacteria</taxon>
        <taxon>Pseudomonadales</taxon>
        <taxon>Pseudomonadaceae</taxon>
        <taxon>Pseudomonas</taxon>
        <taxon>Pseudomonas amygdali</taxon>
    </lineage>
</organism>
<evidence type="ECO:0000313" key="3">
    <source>
        <dbReference type="Proteomes" id="UP000271817"/>
    </source>
</evidence>
<evidence type="ECO:0000313" key="2">
    <source>
        <dbReference type="EMBL" id="RMU19642.1"/>
    </source>
</evidence>
<feature type="domain" description="CMP/dCMP-type deaminase" evidence="1">
    <location>
        <begin position="1"/>
        <end position="114"/>
    </location>
</feature>
<feature type="non-terminal residue" evidence="2">
    <location>
        <position position="1"/>
    </location>
</feature>
<accession>A0AB37R6S5</accession>
<dbReference type="Pfam" id="PF00383">
    <property type="entry name" value="dCMP_cyt_deam_1"/>
    <property type="match status" value="1"/>
</dbReference>
<sequence>VQRLLSLIAKDNGRNLAYCFKSVQNEIEGEKNQVHTRSLHAEENAFLQISKHGGQKVSGGILFTTASPCELCAKKAYQLGIKKIFFIDPYPGIATDHVISVGIDRPVLELFRGAVGRAFYQLYQPVMPYKDELELVFEIPKYSNPDKKSRSVLQSENEKLQERIRVLESELDSRKI</sequence>
<comment type="caution">
    <text evidence="2">The sequence shown here is derived from an EMBL/GenBank/DDBJ whole genome shotgun (WGS) entry which is preliminary data.</text>
</comment>
<protein>
    <recommendedName>
        <fullName evidence="1">CMP/dCMP-type deaminase domain-containing protein</fullName>
    </recommendedName>
</protein>
<dbReference type="EMBL" id="RBTW01000149">
    <property type="protein sequence ID" value="RMU19642.1"/>
    <property type="molecule type" value="Genomic_DNA"/>
</dbReference>
<dbReference type="GO" id="GO:0003824">
    <property type="term" value="F:catalytic activity"/>
    <property type="evidence" value="ECO:0007669"/>
    <property type="project" value="InterPro"/>
</dbReference>
<dbReference type="Gene3D" id="3.40.140.10">
    <property type="entry name" value="Cytidine Deaminase, domain 2"/>
    <property type="match status" value="1"/>
</dbReference>
<dbReference type="AlphaFoldDB" id="A0AB37R6S5"/>
<dbReference type="PROSITE" id="PS51747">
    <property type="entry name" value="CYT_DCMP_DEAMINASES_2"/>
    <property type="match status" value="1"/>
</dbReference>
<dbReference type="InterPro" id="IPR016193">
    <property type="entry name" value="Cytidine_deaminase-like"/>
</dbReference>
<evidence type="ECO:0000259" key="1">
    <source>
        <dbReference type="PROSITE" id="PS51747"/>
    </source>
</evidence>